<dbReference type="EMBL" id="CP001393">
    <property type="protein sequence ID" value="ACM61696.1"/>
    <property type="molecule type" value="Genomic_DNA"/>
</dbReference>
<dbReference type="RefSeq" id="WP_015908942.1">
    <property type="nucleotide sequence ID" value="NC_012034.1"/>
</dbReference>
<dbReference type="GeneID" id="31773989"/>
<dbReference type="STRING" id="521460.Athe_2631"/>
<gene>
    <name evidence="1" type="ordered locus">Athe_2631</name>
</gene>
<organism evidence="1 2">
    <name type="scientific">Caldicellulosiruptor bescii (strain ATCC BAA-1888 / DSM 6725 / KCTC 15123 / Z-1320)</name>
    <name type="common">Anaerocellum thermophilum</name>
    <dbReference type="NCBI Taxonomy" id="521460"/>
    <lineage>
        <taxon>Bacteria</taxon>
        <taxon>Bacillati</taxon>
        <taxon>Bacillota</taxon>
        <taxon>Bacillota incertae sedis</taxon>
        <taxon>Caldicellulosiruptorales</taxon>
        <taxon>Caldicellulosiruptoraceae</taxon>
        <taxon>Caldicellulosiruptor</taxon>
    </lineage>
</organism>
<dbReference type="Proteomes" id="UP000007723">
    <property type="component" value="Chromosome"/>
</dbReference>
<name>B9MPR3_CALBD</name>
<proteinExistence type="predicted"/>
<evidence type="ECO:0000313" key="1">
    <source>
        <dbReference type="EMBL" id="ACM61696.1"/>
    </source>
</evidence>
<accession>B9MPR3</accession>
<protein>
    <submittedName>
        <fullName evidence="1">Uncharacterized protein</fullName>
    </submittedName>
</protein>
<dbReference type="AlphaFoldDB" id="B9MPR3"/>
<evidence type="ECO:0000313" key="2">
    <source>
        <dbReference type="Proteomes" id="UP000007723"/>
    </source>
</evidence>
<sequence length="65" mass="7207">MNQTLQQELYSSTQGTVTISNGQYNISTIQHKLQPAKVTGLTVPAGWKVVRLDFELQHNVHSAAQ</sequence>
<dbReference type="HOGENOM" id="CLU_2841491_0_0_9"/>
<dbReference type="KEGG" id="ate:Athe_2631"/>
<reference evidence="2" key="1">
    <citation type="submission" date="2009-01" db="EMBL/GenBank/DDBJ databases">
        <title>Complete sequence of chromosome of Anaerocellum thermophilum DSM 6725.</title>
        <authorList>
            <person name="Lucas S."/>
            <person name="Copeland A."/>
            <person name="Lapidus A."/>
            <person name="Glavina del Rio T."/>
            <person name="Tice H."/>
            <person name="Bruce D."/>
            <person name="Goodwin L."/>
            <person name="Pitluck S."/>
            <person name="Sims D."/>
            <person name="Meincke L."/>
            <person name="Brettin T."/>
            <person name="Detter J.C."/>
            <person name="Han C."/>
            <person name="Larimer F."/>
            <person name="Land M."/>
            <person name="Hauser L."/>
            <person name="Kyrpides N."/>
            <person name="Ovchinnikova G."/>
            <person name="Kataeva I."/>
            <person name="Adams M.W.W."/>
        </authorList>
    </citation>
    <scope>NUCLEOTIDE SEQUENCE [LARGE SCALE GENOMIC DNA]</scope>
    <source>
        <strain evidence="2">ATCC BAA-1888 / DSM 6725 / Z-1320</strain>
    </source>
</reference>